<accession>A0A2P2QGT4</accession>
<dbReference type="AlphaFoldDB" id="A0A2P2QGT4"/>
<organism evidence="1">
    <name type="scientific">Rhizophora mucronata</name>
    <name type="common">Asiatic mangrove</name>
    <dbReference type="NCBI Taxonomy" id="61149"/>
    <lineage>
        <taxon>Eukaryota</taxon>
        <taxon>Viridiplantae</taxon>
        <taxon>Streptophyta</taxon>
        <taxon>Embryophyta</taxon>
        <taxon>Tracheophyta</taxon>
        <taxon>Spermatophyta</taxon>
        <taxon>Magnoliopsida</taxon>
        <taxon>eudicotyledons</taxon>
        <taxon>Gunneridae</taxon>
        <taxon>Pentapetalae</taxon>
        <taxon>rosids</taxon>
        <taxon>fabids</taxon>
        <taxon>Malpighiales</taxon>
        <taxon>Rhizophoraceae</taxon>
        <taxon>Rhizophora</taxon>
    </lineage>
</organism>
<dbReference type="EMBL" id="GGEC01085739">
    <property type="protein sequence ID" value="MBX66223.1"/>
    <property type="molecule type" value="Transcribed_RNA"/>
</dbReference>
<proteinExistence type="predicted"/>
<protein>
    <submittedName>
        <fullName evidence="1">Uncharacterized protein</fullName>
    </submittedName>
</protein>
<name>A0A2P2QGT4_RHIMU</name>
<sequence>MTCINKGNISRRVNFQEFIIAMTMLKN</sequence>
<reference evidence="1" key="1">
    <citation type="submission" date="2018-02" db="EMBL/GenBank/DDBJ databases">
        <title>Rhizophora mucronata_Transcriptome.</title>
        <authorList>
            <person name="Meera S.P."/>
            <person name="Sreeshan A."/>
            <person name="Augustine A."/>
        </authorList>
    </citation>
    <scope>NUCLEOTIDE SEQUENCE</scope>
    <source>
        <tissue evidence="1">Leaf</tissue>
    </source>
</reference>
<evidence type="ECO:0000313" key="1">
    <source>
        <dbReference type="EMBL" id="MBX66223.1"/>
    </source>
</evidence>